<dbReference type="VEuPathDB" id="FungiDB:MPH_11732"/>
<gene>
    <name evidence="2" type="ORF">MPH_11732</name>
</gene>
<reference evidence="2 3" key="1">
    <citation type="journal article" date="2012" name="BMC Genomics">
        <title>Tools to kill: Genome of one of the most destructive plant pathogenic fungi Macrophomina phaseolina.</title>
        <authorList>
            <person name="Islam M.S."/>
            <person name="Haque M.S."/>
            <person name="Islam M.M."/>
            <person name="Emdad E.M."/>
            <person name="Halim A."/>
            <person name="Hossen Q.M.M."/>
            <person name="Hossain M.Z."/>
            <person name="Ahmed B."/>
            <person name="Rahim S."/>
            <person name="Rahman M.S."/>
            <person name="Alam M.M."/>
            <person name="Hou S."/>
            <person name="Wan X."/>
            <person name="Saito J.A."/>
            <person name="Alam M."/>
        </authorList>
    </citation>
    <scope>NUCLEOTIDE SEQUENCE [LARGE SCALE GENOMIC DNA]</scope>
    <source>
        <strain evidence="2 3">MS6</strain>
    </source>
</reference>
<evidence type="ECO:0000256" key="1">
    <source>
        <dbReference type="SAM" id="MobiDB-lite"/>
    </source>
</evidence>
<comment type="caution">
    <text evidence="2">The sequence shown here is derived from an EMBL/GenBank/DDBJ whole genome shotgun (WGS) entry which is preliminary data.</text>
</comment>
<dbReference type="eggNOG" id="ENOG502S49J">
    <property type="taxonomic scope" value="Eukaryota"/>
</dbReference>
<organism evidence="2 3">
    <name type="scientific">Macrophomina phaseolina (strain MS6)</name>
    <name type="common">Charcoal rot fungus</name>
    <dbReference type="NCBI Taxonomy" id="1126212"/>
    <lineage>
        <taxon>Eukaryota</taxon>
        <taxon>Fungi</taxon>
        <taxon>Dikarya</taxon>
        <taxon>Ascomycota</taxon>
        <taxon>Pezizomycotina</taxon>
        <taxon>Dothideomycetes</taxon>
        <taxon>Dothideomycetes incertae sedis</taxon>
        <taxon>Botryosphaeriales</taxon>
        <taxon>Botryosphaeriaceae</taxon>
        <taxon>Macrophomina</taxon>
    </lineage>
</organism>
<proteinExistence type="predicted"/>
<dbReference type="InterPro" id="IPR015943">
    <property type="entry name" value="WD40/YVTN_repeat-like_dom_sf"/>
</dbReference>
<dbReference type="Proteomes" id="UP000007129">
    <property type="component" value="Unassembled WGS sequence"/>
</dbReference>
<sequence>MDYPPQRQFFKEFPTVPTGVQRGSERFPRRTWADNPPPRLEAWRCNLTALSHIHNLYFVASRHSILVYEPNFPDQKLSSQPSLVLHPTGSEPDYDEGSALGPGRTINNVLVDFLGNDEILLFALHNGHVIGYHVNQIQRAIDRRQEPDCVETIVGDDVRPFFTESVEVSAWGLAVHQEARLIAVSCNSHTVTVFALALTKETRPTRYWLPDRSQQYRIVTPDSQENIPCVAFCNTGDDPEGRWILTSDINGFTRILDLARCYRGEYPGVDMHAHRYCATIETARQKECGCHFLDNGMRFYLHATWGVMWLDRRAFKRTESVSEALGSEGIPLKVERLSSTTNCYDNSSNRQRVRNASTIFSYVPDGIHEEDLDDSDSDEARVWEPRNEAQIARNIRIRRKPFNPGGVISTPIKIPASPIMRLSVKDMFLIQPRSSKSGERSPVGFFDPFYQYIKNHPRLEGVCMHDRINLHAQIMELGIVVIGSAKGRAAVISLTQADEEGSKSHRPFYGCRIDWILPFRDQEQEGKRPVAPLVGIAVGPIQGMLGRQADFSRRWRLLMMYGDNSVLTYELGKSREGQVNVHEFGGLVV</sequence>
<dbReference type="SUPFAM" id="SSF101898">
    <property type="entry name" value="NHL repeat"/>
    <property type="match status" value="1"/>
</dbReference>
<feature type="region of interest" description="Disordered" evidence="1">
    <location>
        <begin position="77"/>
        <end position="99"/>
    </location>
</feature>
<evidence type="ECO:0000313" key="2">
    <source>
        <dbReference type="EMBL" id="EKG11114.1"/>
    </source>
</evidence>
<dbReference type="Gene3D" id="2.130.10.10">
    <property type="entry name" value="YVTN repeat-like/Quinoprotein amine dehydrogenase"/>
    <property type="match status" value="1"/>
</dbReference>
<name>K2RLT7_MACPH</name>
<dbReference type="HOGENOM" id="CLU_007263_2_0_1"/>
<dbReference type="OrthoDB" id="5591786at2759"/>
<protein>
    <submittedName>
        <fullName evidence="2">Ribonucleotide reductase transcriptional regulator CRT10</fullName>
    </submittedName>
</protein>
<dbReference type="Pfam" id="PF08728">
    <property type="entry name" value="CRT10"/>
    <property type="match status" value="1"/>
</dbReference>
<accession>K2RLT7</accession>
<dbReference type="STRING" id="1126212.K2RLT7"/>
<dbReference type="InterPro" id="IPR014839">
    <property type="entry name" value="Crt10"/>
</dbReference>
<dbReference type="EMBL" id="AHHD01000498">
    <property type="protein sequence ID" value="EKG11114.1"/>
    <property type="molecule type" value="Genomic_DNA"/>
</dbReference>
<dbReference type="InParanoid" id="K2RLT7"/>
<dbReference type="AlphaFoldDB" id="K2RLT7"/>
<evidence type="ECO:0000313" key="3">
    <source>
        <dbReference type="Proteomes" id="UP000007129"/>
    </source>
</evidence>